<gene>
    <name evidence="9" type="ORF">NDI86_15785</name>
</gene>
<evidence type="ECO:0000259" key="8">
    <source>
        <dbReference type="PROSITE" id="PS50011"/>
    </source>
</evidence>
<dbReference type="Proteomes" id="UP001268864">
    <property type="component" value="Unassembled WGS sequence"/>
</dbReference>
<evidence type="ECO:0000256" key="7">
    <source>
        <dbReference type="SAM" id="Phobius"/>
    </source>
</evidence>
<keyword evidence="5" id="KW-0067">ATP-binding</keyword>
<keyword evidence="7" id="KW-1133">Transmembrane helix</keyword>
<evidence type="ECO:0000256" key="2">
    <source>
        <dbReference type="ARBA" id="ARBA00022679"/>
    </source>
</evidence>
<keyword evidence="10" id="KW-1185">Reference proteome</keyword>
<feature type="compositionally biased region" description="Gly residues" evidence="6">
    <location>
        <begin position="386"/>
        <end position="402"/>
    </location>
</feature>
<name>A0ABU2FS41_9EURY</name>
<sequence length="632" mass="66126">MSGPAERFEAETTEFEEVELVTAGECVHEYAGFLVETMQRVRVRTLAPELADVDTAAEAFTAVSDQWYNASANANIRAVADRGTDPRPWIAVPETDGTTLAAAQSTLSPDAVETVLTDTADALRTLGLYNTVHGYLSPADITLTGLDDATAEPSVQVGGFGLEQAVRTAVDEVEPTPYTAPELLDRDGQPNQRTDVYGLGAVAYFALTGRPPVDGADLAAAIRDGVQMPPSEHEDGISSALDDVVLRALSTDPADRQDSPYAFHRAFVAAFSPDQLGAPEPASETPVDAETSDAAGDTDTDPEAGSPAPGEPADGPDATETDRSGTSRRVIGLLALVAVGGVVVMGALGSGIVPLDSGGPSTDLVGEPDAQERPDATAEPTPARNGGDGTTDGGGDGTTAGDGDGDTAASVDGVNSVPGVSDGEVTNTTALLLAYSEAVFTGHTDFETTYDGNRQAFPVEPADVEQFSFRLRNDTQQQLYVEDTTESLRTYYIDGERAAILDEAAGEIRYSDGTNSVRSDANFARVFPALTLNYISLLRWETAGTATVDGEEHYVLEATGVNETALSEAGYTPSADDVTSGEGRLVVGSDGVVHDGSLRLTGDTEVSITYSLRTDDSIEVTQPDWYDESQAS</sequence>
<evidence type="ECO:0000313" key="9">
    <source>
        <dbReference type="EMBL" id="MDS0283588.1"/>
    </source>
</evidence>
<feature type="compositionally biased region" description="Low complexity" evidence="6">
    <location>
        <begin position="303"/>
        <end position="318"/>
    </location>
</feature>
<dbReference type="PANTHER" id="PTHR43671:SF13">
    <property type="entry name" value="SERINE_THREONINE-PROTEIN KINASE NEK2"/>
    <property type="match status" value="1"/>
</dbReference>
<dbReference type="InterPro" id="IPR011009">
    <property type="entry name" value="Kinase-like_dom_sf"/>
</dbReference>
<evidence type="ECO:0000256" key="1">
    <source>
        <dbReference type="ARBA" id="ARBA00012513"/>
    </source>
</evidence>
<dbReference type="PROSITE" id="PS50011">
    <property type="entry name" value="PROTEIN_KINASE_DOM"/>
    <property type="match status" value="1"/>
</dbReference>
<protein>
    <recommendedName>
        <fullName evidence="1">non-specific serine/threonine protein kinase</fullName>
        <ecNumber evidence="1">2.7.11.1</ecNumber>
    </recommendedName>
</protein>
<keyword evidence="2" id="KW-0808">Transferase</keyword>
<dbReference type="EMBL" id="JAMQOS010000005">
    <property type="protein sequence ID" value="MDS0283588.1"/>
    <property type="molecule type" value="Genomic_DNA"/>
</dbReference>
<keyword evidence="4" id="KW-0418">Kinase</keyword>
<dbReference type="EC" id="2.7.11.1" evidence="1"/>
<evidence type="ECO:0000256" key="4">
    <source>
        <dbReference type="ARBA" id="ARBA00022777"/>
    </source>
</evidence>
<feature type="region of interest" description="Disordered" evidence="6">
    <location>
        <begin position="274"/>
        <end position="326"/>
    </location>
</feature>
<evidence type="ECO:0000313" key="10">
    <source>
        <dbReference type="Proteomes" id="UP001268864"/>
    </source>
</evidence>
<comment type="caution">
    <text evidence="9">The sequence shown here is derived from an EMBL/GenBank/DDBJ whole genome shotgun (WGS) entry which is preliminary data.</text>
</comment>
<accession>A0ABU2FS41</accession>
<organism evidence="9 10">
    <name type="scientific">Haloarcula onubensis</name>
    <dbReference type="NCBI Taxonomy" id="2950539"/>
    <lineage>
        <taxon>Archaea</taxon>
        <taxon>Methanobacteriati</taxon>
        <taxon>Methanobacteriota</taxon>
        <taxon>Stenosarchaea group</taxon>
        <taxon>Halobacteria</taxon>
        <taxon>Halobacteriales</taxon>
        <taxon>Haloarculaceae</taxon>
        <taxon>Haloarcula</taxon>
    </lineage>
</organism>
<dbReference type="SMART" id="SM00220">
    <property type="entry name" value="S_TKc"/>
    <property type="match status" value="1"/>
</dbReference>
<feature type="region of interest" description="Disordered" evidence="6">
    <location>
        <begin position="359"/>
        <end position="422"/>
    </location>
</feature>
<dbReference type="InterPro" id="IPR050660">
    <property type="entry name" value="NEK_Ser/Thr_kinase"/>
</dbReference>
<reference evidence="9 10" key="1">
    <citation type="submission" date="2022-06" db="EMBL/GenBank/DDBJ databases">
        <title>Halomicroarcula sp. a new haloarchaeum isolate from saline soil.</title>
        <authorList>
            <person name="Strakova D."/>
            <person name="Galisteo C."/>
            <person name="Sanchez-Porro C."/>
            <person name="Ventosa A."/>
        </authorList>
    </citation>
    <scope>NUCLEOTIDE SEQUENCE [LARGE SCALE GENOMIC DNA]</scope>
    <source>
        <strain evidence="9 10">S3CR25-11</strain>
    </source>
</reference>
<dbReference type="Pfam" id="PF00069">
    <property type="entry name" value="Pkinase"/>
    <property type="match status" value="1"/>
</dbReference>
<feature type="transmembrane region" description="Helical" evidence="7">
    <location>
        <begin position="330"/>
        <end position="353"/>
    </location>
</feature>
<keyword evidence="3" id="KW-0547">Nucleotide-binding</keyword>
<keyword evidence="7" id="KW-0812">Transmembrane</keyword>
<dbReference type="RefSeq" id="WP_310901420.1">
    <property type="nucleotide sequence ID" value="NZ_JAMQOS010000005.1"/>
</dbReference>
<dbReference type="PANTHER" id="PTHR43671">
    <property type="entry name" value="SERINE/THREONINE-PROTEIN KINASE NEK"/>
    <property type="match status" value="1"/>
</dbReference>
<evidence type="ECO:0000256" key="3">
    <source>
        <dbReference type="ARBA" id="ARBA00022741"/>
    </source>
</evidence>
<keyword evidence="7" id="KW-0472">Membrane</keyword>
<dbReference type="Gene3D" id="1.10.510.10">
    <property type="entry name" value="Transferase(Phosphotransferase) domain 1"/>
    <property type="match status" value="1"/>
</dbReference>
<dbReference type="InterPro" id="IPR000719">
    <property type="entry name" value="Prot_kinase_dom"/>
</dbReference>
<dbReference type="SUPFAM" id="SSF56112">
    <property type="entry name" value="Protein kinase-like (PK-like)"/>
    <property type="match status" value="1"/>
</dbReference>
<proteinExistence type="predicted"/>
<feature type="domain" description="Protein kinase" evidence="8">
    <location>
        <begin position="15"/>
        <end position="268"/>
    </location>
</feature>
<evidence type="ECO:0000256" key="6">
    <source>
        <dbReference type="SAM" id="MobiDB-lite"/>
    </source>
</evidence>
<evidence type="ECO:0000256" key="5">
    <source>
        <dbReference type="ARBA" id="ARBA00022840"/>
    </source>
</evidence>